<evidence type="ECO:0000313" key="4">
    <source>
        <dbReference type="EMBL" id="VVO67356.1"/>
    </source>
</evidence>
<dbReference type="PANTHER" id="PTHR32332:SF38">
    <property type="entry name" value="MONOOXYGENASE RV1533-RELATED"/>
    <property type="match status" value="1"/>
</dbReference>
<evidence type="ECO:0000256" key="2">
    <source>
        <dbReference type="ARBA" id="ARBA00022643"/>
    </source>
</evidence>
<evidence type="ECO:0000256" key="1">
    <source>
        <dbReference type="ARBA" id="ARBA00022630"/>
    </source>
</evidence>
<sequence>MRTAVTEMFGIDIPLFAFSHCRDVVLEASKAGGMGILGAAWMTPEELEVSLKWIDERIDGKPYGVDIVFPGTFAPLTDDRDPAKILPEGHRQFVDRMMNDAGIPELPDDDAKAFAQEHADKMKMTPSDSERSLQISLRHPGVKFIVSAMGAAPKHVVDLVHAHGLKVGALVGNVDHAVKQKEAGVDVLIAQGAEAGGHVGRVGSMVLWPQLVDAMAPIPVLAAGGIGRGRQFAAAMALGAAGAWCGSIWLGTRESDLTPNMKERMFESKSEDAVVSKALTGKNCRILRSNYTEAWDKAEDVKPLTFPLQSILGGVPLRRAERVRRFDYWTYAVGQIVGDMQQETTVRQIFAEMLGEYVEVMENLNKLLED</sequence>
<dbReference type="OrthoDB" id="9778912at2"/>
<dbReference type="PANTHER" id="PTHR32332">
    <property type="entry name" value="2-NITROPROPANE DIOXYGENASE"/>
    <property type="match status" value="1"/>
</dbReference>
<dbReference type="RefSeq" id="WP_150783438.1">
    <property type="nucleotide sequence ID" value="NZ_CABVII010000004.1"/>
</dbReference>
<organism evidence="4 5">
    <name type="scientific">Pseudomonas fluorescens</name>
    <dbReference type="NCBI Taxonomy" id="294"/>
    <lineage>
        <taxon>Bacteria</taxon>
        <taxon>Pseudomonadati</taxon>
        <taxon>Pseudomonadota</taxon>
        <taxon>Gammaproteobacteria</taxon>
        <taxon>Pseudomonadales</taxon>
        <taxon>Pseudomonadaceae</taxon>
        <taxon>Pseudomonas</taxon>
    </lineage>
</organism>
<keyword evidence="4" id="KW-0503">Monooxygenase</keyword>
<reference evidence="4 5" key="1">
    <citation type="submission" date="2019-09" db="EMBL/GenBank/DDBJ databases">
        <authorList>
            <person name="Chandra G."/>
            <person name="Truman W A."/>
        </authorList>
    </citation>
    <scope>NUCLEOTIDE SEQUENCE [LARGE SCALE GENOMIC DNA]</scope>
    <source>
        <strain evidence="4">PS862</strain>
    </source>
</reference>
<dbReference type="Pfam" id="PF03060">
    <property type="entry name" value="NMO"/>
    <property type="match status" value="1"/>
</dbReference>
<evidence type="ECO:0000256" key="3">
    <source>
        <dbReference type="ARBA" id="ARBA00023002"/>
    </source>
</evidence>
<dbReference type="GO" id="GO:0018580">
    <property type="term" value="F:nitronate monooxygenase activity"/>
    <property type="evidence" value="ECO:0007669"/>
    <property type="project" value="InterPro"/>
</dbReference>
<dbReference type="EC" id="1.13.12.-" evidence="4"/>
<proteinExistence type="predicted"/>
<keyword evidence="1" id="KW-0285">Flavoprotein</keyword>
<dbReference type="EMBL" id="CABVII010000004">
    <property type="protein sequence ID" value="VVO67356.1"/>
    <property type="molecule type" value="Genomic_DNA"/>
</dbReference>
<dbReference type="InterPro" id="IPR004136">
    <property type="entry name" value="NMO"/>
</dbReference>
<dbReference type="CDD" id="cd04730">
    <property type="entry name" value="NPD_like"/>
    <property type="match status" value="1"/>
</dbReference>
<dbReference type="Gene3D" id="3.20.20.70">
    <property type="entry name" value="Aldolase class I"/>
    <property type="match status" value="1"/>
</dbReference>
<accession>A0A5E7HVN1</accession>
<dbReference type="SUPFAM" id="SSF51412">
    <property type="entry name" value="Inosine monophosphate dehydrogenase (IMPDH)"/>
    <property type="match status" value="1"/>
</dbReference>
<name>A0A5E7HVN1_PSEFL</name>
<keyword evidence="2" id="KW-0288">FMN</keyword>
<dbReference type="AlphaFoldDB" id="A0A5E7HVN1"/>
<protein>
    <submittedName>
        <fullName evidence="4">Monooxygenase</fullName>
        <ecNumber evidence="4">1.13.12.-</ecNumber>
    </submittedName>
</protein>
<keyword evidence="3 4" id="KW-0560">Oxidoreductase</keyword>
<gene>
    <name evidence="4" type="ORF">PS862_01143</name>
</gene>
<evidence type="ECO:0000313" key="5">
    <source>
        <dbReference type="Proteomes" id="UP000385207"/>
    </source>
</evidence>
<dbReference type="Proteomes" id="UP000385207">
    <property type="component" value="Unassembled WGS sequence"/>
</dbReference>
<dbReference type="InterPro" id="IPR013785">
    <property type="entry name" value="Aldolase_TIM"/>
</dbReference>